<evidence type="ECO:0000313" key="6">
    <source>
        <dbReference type="Proteomes" id="UP000229498"/>
    </source>
</evidence>
<feature type="chain" id="PRO_5014857664" evidence="3">
    <location>
        <begin position="20"/>
        <end position="637"/>
    </location>
</feature>
<feature type="signal peptide" evidence="3">
    <location>
        <begin position="1"/>
        <end position="19"/>
    </location>
</feature>
<dbReference type="CDD" id="cd08500">
    <property type="entry name" value="PBP2_NikA_DppA_OppA_like_4"/>
    <property type="match status" value="1"/>
</dbReference>
<proteinExistence type="inferred from homology"/>
<dbReference type="PANTHER" id="PTHR30290">
    <property type="entry name" value="PERIPLASMIC BINDING COMPONENT OF ABC TRANSPORTER"/>
    <property type="match status" value="1"/>
</dbReference>
<dbReference type="AlphaFoldDB" id="A0A2M9G5T5"/>
<comment type="similarity">
    <text evidence="2">Belongs to the bacterial solute-binding protein 5 family.</text>
</comment>
<reference evidence="5 6" key="1">
    <citation type="submission" date="2017-11" db="EMBL/GenBank/DDBJ databases">
        <title>Draft genome sequence of Rhizobiales bacterium SY3-13.</title>
        <authorList>
            <person name="Sun C."/>
        </authorList>
    </citation>
    <scope>NUCLEOTIDE SEQUENCE [LARGE SCALE GENOMIC DNA]</scope>
    <source>
        <strain evidence="5 6">SY3-13</strain>
    </source>
</reference>
<evidence type="ECO:0000256" key="1">
    <source>
        <dbReference type="ARBA" id="ARBA00004418"/>
    </source>
</evidence>
<comment type="subcellular location">
    <subcellularLocation>
        <location evidence="1">Periplasm</location>
    </subcellularLocation>
</comment>
<keyword evidence="6" id="KW-1185">Reference proteome</keyword>
<comment type="caution">
    <text evidence="5">The sequence shown here is derived from an EMBL/GenBank/DDBJ whole genome shotgun (WGS) entry which is preliminary data.</text>
</comment>
<evidence type="ECO:0000256" key="2">
    <source>
        <dbReference type="ARBA" id="ARBA00005695"/>
    </source>
</evidence>
<evidence type="ECO:0000256" key="3">
    <source>
        <dbReference type="SAM" id="SignalP"/>
    </source>
</evidence>
<dbReference type="Pfam" id="PF00496">
    <property type="entry name" value="SBP_bac_5"/>
    <property type="match status" value="1"/>
</dbReference>
<evidence type="ECO:0000259" key="4">
    <source>
        <dbReference type="Pfam" id="PF00496"/>
    </source>
</evidence>
<protein>
    <submittedName>
        <fullName evidence="5">Peptide ABC transporter substrate-binding protein</fullName>
    </submittedName>
</protein>
<dbReference type="GO" id="GO:0015833">
    <property type="term" value="P:peptide transport"/>
    <property type="evidence" value="ECO:0007669"/>
    <property type="project" value="TreeGrafter"/>
</dbReference>
<gene>
    <name evidence="5" type="ORF">CVT23_04170</name>
</gene>
<dbReference type="Proteomes" id="UP000229498">
    <property type="component" value="Unassembled WGS sequence"/>
</dbReference>
<sequence length="637" mass="73323">MIRWLAALFVGLSAVTGAAAESYIETPWFEQQVESRELPPVNERLPDEPLVVSYGQNRSAGLHGGDLNILIPRDRYLRHMVVYSYARLVGYDRNYDFVADIAKDFTVEEGRIFTFHLRRGHKWSDGHPLTSDDFRYFWEDLVLNEELNPGGVPAYLQVEGHSPVVEFPDKYTVRYTWPAPNPQFLPRLAGASPLFIYRPAHYLKQFHVNHADPEELARKVEAAQRPNWASLHNRRDRMYRFDNIEQPTLQPWKNRTEDKSTGRFEGVRNPYFHKVDENGRQLPYLDRMILTVASPALIPAQAGSGQTDLQALGIRLVDWTFLKEAEDRGNYDVYAWETAMGAEMALFPNLNYGDPYYRELLRDVRFRRALSLAIDRELINEVIYFGDAREQNNTVLPRSRLYEKSYAKRWAEYDPERANALLDELGLTERSGGIRLLPDGRKLEVIVETSGEDPQQIDILELIGETWREVGVKLFIKPSQRDTFRNRVSAGLAMVSVWNGIQAGLATPEMSPEELAPTSQLGLQWPKWGLHHESGGTMGSPPDMELPSKLLELYKDWKLSTDTAEKRRIWHEMLEINVEQVYSIGVVTSVPQPVVVRRGLRNVPKKGVYHWDPGAYFGIYNPDTFWYEPESLRTAAR</sequence>
<dbReference type="SUPFAM" id="SSF53850">
    <property type="entry name" value="Periplasmic binding protein-like II"/>
    <property type="match status" value="1"/>
</dbReference>
<dbReference type="InterPro" id="IPR000914">
    <property type="entry name" value="SBP_5_dom"/>
</dbReference>
<dbReference type="EMBL" id="PHIG01000011">
    <property type="protein sequence ID" value="PJK31064.1"/>
    <property type="molecule type" value="Genomic_DNA"/>
</dbReference>
<evidence type="ECO:0000313" key="5">
    <source>
        <dbReference type="EMBL" id="PJK31064.1"/>
    </source>
</evidence>
<accession>A0A2M9G5T5</accession>
<dbReference type="RefSeq" id="WP_109792467.1">
    <property type="nucleotide sequence ID" value="NZ_PHIG01000011.1"/>
</dbReference>
<dbReference type="Gene3D" id="3.40.190.10">
    <property type="entry name" value="Periplasmic binding protein-like II"/>
    <property type="match status" value="1"/>
</dbReference>
<keyword evidence="3" id="KW-0732">Signal</keyword>
<dbReference type="PANTHER" id="PTHR30290:SF62">
    <property type="entry name" value="OLIGOPEPTIDE ABC TRANSPORTER, PERIPLASMIC OLIGOPEPTIDE-BINDING PROTEIN"/>
    <property type="match status" value="1"/>
</dbReference>
<feature type="domain" description="Solute-binding protein family 5" evidence="4">
    <location>
        <begin position="97"/>
        <end position="501"/>
    </location>
</feature>
<dbReference type="Gene3D" id="3.10.105.10">
    <property type="entry name" value="Dipeptide-binding Protein, Domain 3"/>
    <property type="match status" value="1"/>
</dbReference>
<organism evidence="5 6">
    <name type="scientific">Minwuia thermotolerans</name>
    <dbReference type="NCBI Taxonomy" id="2056226"/>
    <lineage>
        <taxon>Bacteria</taxon>
        <taxon>Pseudomonadati</taxon>
        <taxon>Pseudomonadota</taxon>
        <taxon>Alphaproteobacteria</taxon>
        <taxon>Minwuiales</taxon>
        <taxon>Minwuiaceae</taxon>
        <taxon>Minwuia</taxon>
    </lineage>
</organism>
<dbReference type="InterPro" id="IPR039424">
    <property type="entry name" value="SBP_5"/>
</dbReference>
<name>A0A2M9G5T5_9PROT</name>
<dbReference type="OrthoDB" id="9803988at2"/>
<dbReference type="GO" id="GO:1904680">
    <property type="term" value="F:peptide transmembrane transporter activity"/>
    <property type="evidence" value="ECO:0007669"/>
    <property type="project" value="TreeGrafter"/>
</dbReference>